<proteinExistence type="predicted"/>
<sequence>MPLVPSNNHSRMSPPTITPIAVLKRAPSLAGGLAIVGRSFICLVRVLTICCGPVCHDRINDPVGRMCARIDCRWQLPCCSLPNLK</sequence>
<organism evidence="1 2">
    <name type="scientific">Desulfotalea psychrophila (strain LSv54 / DSM 12343)</name>
    <dbReference type="NCBI Taxonomy" id="177439"/>
    <lineage>
        <taxon>Bacteria</taxon>
        <taxon>Pseudomonadati</taxon>
        <taxon>Thermodesulfobacteriota</taxon>
        <taxon>Desulfobulbia</taxon>
        <taxon>Desulfobulbales</taxon>
        <taxon>Desulfocapsaceae</taxon>
        <taxon>Desulfotalea</taxon>
    </lineage>
</organism>
<dbReference type="STRING" id="177439.DP2301"/>
<accession>Q6AKU5</accession>
<evidence type="ECO:0000313" key="2">
    <source>
        <dbReference type="Proteomes" id="UP000000602"/>
    </source>
</evidence>
<dbReference type="HOGENOM" id="CLU_2507277_0_0_7"/>
<reference evidence="2" key="1">
    <citation type="journal article" date="2004" name="Environ. Microbiol.">
        <title>The genome of Desulfotalea psychrophila, a sulfate-reducing bacterium from permanently cold Arctic sediments.</title>
        <authorList>
            <person name="Rabus R."/>
            <person name="Ruepp A."/>
            <person name="Frickey T."/>
            <person name="Rattei T."/>
            <person name="Fartmann B."/>
            <person name="Stark M."/>
            <person name="Bauer M."/>
            <person name="Zibat A."/>
            <person name="Lombardot T."/>
            <person name="Becker I."/>
            <person name="Amann J."/>
            <person name="Gellner K."/>
            <person name="Teeling H."/>
            <person name="Leuschner W.D."/>
            <person name="Gloeckner F.-O."/>
            <person name="Lupas A.N."/>
            <person name="Amann R."/>
            <person name="Klenk H.-P."/>
        </authorList>
    </citation>
    <scope>NUCLEOTIDE SEQUENCE [LARGE SCALE GENOMIC DNA]</scope>
    <source>
        <strain evidence="2">DSM 12343 / LSv54</strain>
    </source>
</reference>
<gene>
    <name evidence="1" type="ordered locus">DP2301</name>
</gene>
<protein>
    <submittedName>
        <fullName evidence="1">Uncharacterized protein</fullName>
    </submittedName>
</protein>
<keyword evidence="2" id="KW-1185">Reference proteome</keyword>
<dbReference type="EMBL" id="CR522870">
    <property type="protein sequence ID" value="CAG37030.1"/>
    <property type="molecule type" value="Genomic_DNA"/>
</dbReference>
<dbReference type="KEGG" id="dps:DP2301"/>
<name>Q6AKU5_DESPS</name>
<dbReference type="AlphaFoldDB" id="Q6AKU5"/>
<evidence type="ECO:0000313" key="1">
    <source>
        <dbReference type="EMBL" id="CAG37030.1"/>
    </source>
</evidence>
<dbReference type="Proteomes" id="UP000000602">
    <property type="component" value="Chromosome"/>
</dbReference>